<evidence type="ECO:0000313" key="15">
    <source>
        <dbReference type="EMBL" id="GGZ01829.1"/>
    </source>
</evidence>
<comment type="similarity">
    <text evidence="2 10 11">Belongs to the TonB-dependent receptor family.</text>
</comment>
<dbReference type="InterPro" id="IPR010104">
    <property type="entry name" value="TonB_rcpt_bac"/>
</dbReference>
<dbReference type="CDD" id="cd01347">
    <property type="entry name" value="ligand_gated_channel"/>
    <property type="match status" value="1"/>
</dbReference>
<evidence type="ECO:0000256" key="9">
    <source>
        <dbReference type="ARBA" id="ARBA00023237"/>
    </source>
</evidence>
<organism evidence="15 16">
    <name type="scientific">Pseudoduganella plicata</name>
    <dbReference type="NCBI Taxonomy" id="321984"/>
    <lineage>
        <taxon>Bacteria</taxon>
        <taxon>Pseudomonadati</taxon>
        <taxon>Pseudomonadota</taxon>
        <taxon>Betaproteobacteria</taxon>
        <taxon>Burkholderiales</taxon>
        <taxon>Oxalobacteraceae</taxon>
        <taxon>Telluria group</taxon>
        <taxon>Pseudoduganella</taxon>
    </lineage>
</organism>
<dbReference type="InterPro" id="IPR012910">
    <property type="entry name" value="Plug_dom"/>
</dbReference>
<evidence type="ECO:0000256" key="11">
    <source>
        <dbReference type="RuleBase" id="RU003357"/>
    </source>
</evidence>
<dbReference type="Gene3D" id="2.170.130.10">
    <property type="entry name" value="TonB-dependent receptor, plug domain"/>
    <property type="match status" value="1"/>
</dbReference>
<keyword evidence="7 10" id="KW-0472">Membrane</keyword>
<keyword evidence="12" id="KW-0732">Signal</keyword>
<dbReference type="Gene3D" id="2.40.170.20">
    <property type="entry name" value="TonB-dependent receptor, beta-barrel domain"/>
    <property type="match status" value="2"/>
</dbReference>
<dbReference type="Pfam" id="PF07715">
    <property type="entry name" value="Plug"/>
    <property type="match status" value="1"/>
</dbReference>
<evidence type="ECO:0000256" key="4">
    <source>
        <dbReference type="ARBA" id="ARBA00022452"/>
    </source>
</evidence>
<feature type="domain" description="TonB-dependent receptor plug" evidence="14">
    <location>
        <begin position="50"/>
        <end position="162"/>
    </location>
</feature>
<evidence type="ECO:0000256" key="3">
    <source>
        <dbReference type="ARBA" id="ARBA00022448"/>
    </source>
</evidence>
<evidence type="ECO:0000256" key="6">
    <source>
        <dbReference type="ARBA" id="ARBA00023077"/>
    </source>
</evidence>
<evidence type="ECO:0000256" key="10">
    <source>
        <dbReference type="PROSITE-ProRule" id="PRU01360"/>
    </source>
</evidence>
<dbReference type="PROSITE" id="PS52016">
    <property type="entry name" value="TONB_DEPENDENT_REC_3"/>
    <property type="match status" value="1"/>
</dbReference>
<dbReference type="EMBL" id="BMWW01000007">
    <property type="protein sequence ID" value="GGZ01829.1"/>
    <property type="molecule type" value="Genomic_DNA"/>
</dbReference>
<evidence type="ECO:0000256" key="1">
    <source>
        <dbReference type="ARBA" id="ARBA00004571"/>
    </source>
</evidence>
<accession>A0AA88C863</accession>
<gene>
    <name evidence="15" type="primary">iroN</name>
    <name evidence="15" type="ORF">GCM10007388_39460</name>
</gene>
<dbReference type="AlphaFoldDB" id="A0AA88C863"/>
<comment type="subcellular location">
    <subcellularLocation>
        <location evidence="1 10">Cell outer membrane</location>
        <topology evidence="1 10">Multi-pass membrane protein</topology>
    </subcellularLocation>
</comment>
<dbReference type="SUPFAM" id="SSF56935">
    <property type="entry name" value="Porins"/>
    <property type="match status" value="1"/>
</dbReference>
<protein>
    <submittedName>
        <fullName evidence="15">TonB-dependent receptor</fullName>
    </submittedName>
</protein>
<keyword evidence="5 10" id="KW-0812">Transmembrane</keyword>
<dbReference type="InterPro" id="IPR000531">
    <property type="entry name" value="Beta-barrel_TonB"/>
</dbReference>
<dbReference type="PANTHER" id="PTHR40980:SF3">
    <property type="entry name" value="TONB-DEPENDENT RECEPTOR-LIKE BETA-BARREL DOMAIN-CONTAINING PROTEIN"/>
    <property type="match status" value="1"/>
</dbReference>
<evidence type="ECO:0000259" key="13">
    <source>
        <dbReference type="Pfam" id="PF00593"/>
    </source>
</evidence>
<keyword evidence="8 15" id="KW-0675">Receptor</keyword>
<evidence type="ECO:0000313" key="16">
    <source>
        <dbReference type="Proteomes" id="UP000619512"/>
    </source>
</evidence>
<keyword evidence="9 10" id="KW-0998">Cell outer membrane</keyword>
<dbReference type="GO" id="GO:0009279">
    <property type="term" value="C:cell outer membrane"/>
    <property type="evidence" value="ECO:0007669"/>
    <property type="project" value="UniProtKB-SubCell"/>
</dbReference>
<dbReference type="Proteomes" id="UP000619512">
    <property type="component" value="Unassembled WGS sequence"/>
</dbReference>
<sequence length="966" mass="104540">MQQKRALTLTALAGALAAGLAHAQQTPDEPTTVVVTGLRASLESALSAKRTENGIVDVVKAEDIGKFPDTNLAESLQRIPGVAIDRDAGEGRSITVRGLGQDFTRVRINGIEGLATTGGSDNSGGINRGRGFDFNVFASELFSSLTVRKSSSAEVEEGSLGATVDLQTMRPFDMAKRGFNATAMIKGRYNSLSERTDPRGAVMLSDTFNNNTMGYLVSAAWGKRNVLEDGFSSGRWDHGPSVGGWCAPMGVGTSASPNCGTTAAGFPVATRLPASQGATDAYNDASNPANYHPRFPRYGRMVHEQDRLGITASFEWKPRRGTRISVDMLYADLDATREEHYLEGFSFSRNATSGGKPQTSVVQAQYDALGRLRYGVFNGVDIRSESRYDEMSTKFTQPTLNLSHQISEDWRVSAAIGRAKSTFDNPIQTTVTLDAPNVNGYTLDFRQNDRLPLISYPFDVTRAGVLGIYGVPAGATAAANALPSEIRIRPQGTSNVNDVLSADVAWRASDAWTVKGGINLKKYKFRTWESRRANTAETIYGLPAGTSLNGLTGLVTGFGPDQDLPAGTATSWVKPDIGAITALYDAYCNCLKTGPAGGPGDFTLTSIENTSARGNNRAIEEEDRGVFLQGDFDSELWGIPVRGNVGGRYVKTKLTAQGYVATGGGTLVTATNEYKDFLPAVNVTASVTKDFLVRLAAAKVMSRPALGNLNPGGTISTVGALGISSGNPTLEPFRAKTFDASFEYYFPNKAFLGLGLFQKNIASYIQGVRQSMPYNQTGLPLSLLPANFNGTEMFDVSSFLNTPGGKLRGFELNYQQPFTFLPSWGRNFGLIANYTKVASKIDYIISANTANSGTVRDELVNLSPKSWNTTFYYDDNRFSARLTGAYRSAYLQVVPAQNNNDVQGKNETFNVDLSLSYKWNDNLEFTFEGVNLTNEATDQFVGRARNSVMVYNVTGREYLLGARYKF</sequence>
<dbReference type="InterPro" id="IPR039426">
    <property type="entry name" value="TonB-dep_rcpt-like"/>
</dbReference>
<evidence type="ECO:0000256" key="8">
    <source>
        <dbReference type="ARBA" id="ARBA00023170"/>
    </source>
</evidence>
<dbReference type="RefSeq" id="WP_229510441.1">
    <property type="nucleotide sequence ID" value="NZ_BMWW01000007.1"/>
</dbReference>
<feature type="chain" id="PRO_5041680801" evidence="12">
    <location>
        <begin position="24"/>
        <end position="966"/>
    </location>
</feature>
<feature type="signal peptide" evidence="12">
    <location>
        <begin position="1"/>
        <end position="23"/>
    </location>
</feature>
<evidence type="ECO:0000256" key="7">
    <source>
        <dbReference type="ARBA" id="ARBA00023136"/>
    </source>
</evidence>
<reference evidence="15" key="1">
    <citation type="journal article" date="2014" name="Int. J. Syst. Evol. Microbiol.">
        <title>Complete genome sequence of Corynebacterium casei LMG S-19264T (=DSM 44701T), isolated from a smear-ripened cheese.</title>
        <authorList>
            <consortium name="US DOE Joint Genome Institute (JGI-PGF)"/>
            <person name="Walter F."/>
            <person name="Albersmeier A."/>
            <person name="Kalinowski J."/>
            <person name="Ruckert C."/>
        </authorList>
    </citation>
    <scope>NUCLEOTIDE SEQUENCE</scope>
    <source>
        <strain evidence="15">KCTC 12344</strain>
    </source>
</reference>
<dbReference type="PANTHER" id="PTHR40980">
    <property type="entry name" value="PLUG DOMAIN-CONTAINING PROTEIN"/>
    <property type="match status" value="1"/>
</dbReference>
<evidence type="ECO:0000259" key="14">
    <source>
        <dbReference type="Pfam" id="PF07715"/>
    </source>
</evidence>
<dbReference type="Pfam" id="PF00593">
    <property type="entry name" value="TonB_dep_Rec_b-barrel"/>
    <property type="match status" value="1"/>
</dbReference>
<reference evidence="15" key="2">
    <citation type="submission" date="2022-12" db="EMBL/GenBank/DDBJ databases">
        <authorList>
            <person name="Sun Q."/>
            <person name="Kim S."/>
        </authorList>
    </citation>
    <scope>NUCLEOTIDE SEQUENCE</scope>
    <source>
        <strain evidence="15">KCTC 12344</strain>
    </source>
</reference>
<name>A0AA88C863_9BURK</name>
<evidence type="ECO:0000256" key="2">
    <source>
        <dbReference type="ARBA" id="ARBA00009810"/>
    </source>
</evidence>
<keyword evidence="4 10" id="KW-1134">Transmembrane beta strand</keyword>
<evidence type="ECO:0000256" key="5">
    <source>
        <dbReference type="ARBA" id="ARBA00022692"/>
    </source>
</evidence>
<dbReference type="InterPro" id="IPR036942">
    <property type="entry name" value="Beta-barrel_TonB_sf"/>
</dbReference>
<dbReference type="NCBIfam" id="TIGR01782">
    <property type="entry name" value="TonB-Xanth-Caul"/>
    <property type="match status" value="1"/>
</dbReference>
<evidence type="ECO:0000256" key="12">
    <source>
        <dbReference type="SAM" id="SignalP"/>
    </source>
</evidence>
<comment type="caution">
    <text evidence="15">The sequence shown here is derived from an EMBL/GenBank/DDBJ whole genome shotgun (WGS) entry which is preliminary data.</text>
</comment>
<dbReference type="InterPro" id="IPR037066">
    <property type="entry name" value="Plug_dom_sf"/>
</dbReference>
<keyword evidence="3 10" id="KW-0813">Transport</keyword>
<keyword evidence="6 11" id="KW-0798">TonB box</keyword>
<feature type="domain" description="TonB-dependent receptor-like beta-barrel" evidence="13">
    <location>
        <begin position="455"/>
        <end position="932"/>
    </location>
</feature>
<proteinExistence type="inferred from homology"/>